<keyword evidence="2" id="KW-0238">DNA-binding</keyword>
<feature type="domain" description="Cyclic nucleotide-binding" evidence="4">
    <location>
        <begin position="18"/>
        <end position="101"/>
    </location>
</feature>
<proteinExistence type="predicted"/>
<dbReference type="CDD" id="cd00092">
    <property type="entry name" value="HTH_CRP"/>
    <property type="match status" value="1"/>
</dbReference>
<name>A0A2K9AZQ9_9GAMM</name>
<dbReference type="FunFam" id="1.10.10.10:FF:000028">
    <property type="entry name" value="Fumarate/nitrate reduction transcriptional regulator Fnr"/>
    <property type="match status" value="1"/>
</dbReference>
<dbReference type="FunFam" id="2.60.120.10:FF:000004">
    <property type="entry name" value="Fumarate/nitrate reduction transcriptional regulator Fnr"/>
    <property type="match status" value="1"/>
</dbReference>
<evidence type="ECO:0000256" key="3">
    <source>
        <dbReference type="ARBA" id="ARBA00023163"/>
    </source>
</evidence>
<dbReference type="InterPro" id="IPR036390">
    <property type="entry name" value="WH_DNA-bd_sf"/>
</dbReference>
<dbReference type="InterPro" id="IPR036388">
    <property type="entry name" value="WH-like_DNA-bd_sf"/>
</dbReference>
<dbReference type="PROSITE" id="PS00042">
    <property type="entry name" value="HTH_CRP_1"/>
    <property type="match status" value="1"/>
</dbReference>
<dbReference type="Pfam" id="PF13545">
    <property type="entry name" value="HTH_Crp_2"/>
    <property type="match status" value="1"/>
</dbReference>
<dbReference type="SMART" id="SM00100">
    <property type="entry name" value="cNMP"/>
    <property type="match status" value="1"/>
</dbReference>
<dbReference type="SUPFAM" id="SSF46785">
    <property type="entry name" value="Winged helix' DNA-binding domain"/>
    <property type="match status" value="1"/>
</dbReference>
<dbReference type="OrthoDB" id="7643467at2"/>
<evidence type="ECO:0000313" key="7">
    <source>
        <dbReference type="Proteomes" id="UP000232693"/>
    </source>
</evidence>
<reference evidence="6 7" key="1">
    <citation type="submission" date="2017-12" db="EMBL/GenBank/DDBJ databases">
        <title>Kangiella profundi FT102 completed genome.</title>
        <authorList>
            <person name="Xu J."/>
            <person name="Wang J."/>
            <person name="Lu Y."/>
        </authorList>
    </citation>
    <scope>NUCLEOTIDE SEQUENCE [LARGE SCALE GENOMIC DNA]</scope>
    <source>
        <strain evidence="6 7">FT102</strain>
    </source>
</reference>
<dbReference type="PROSITE" id="PS50042">
    <property type="entry name" value="CNMP_BINDING_3"/>
    <property type="match status" value="1"/>
</dbReference>
<dbReference type="Gene3D" id="2.60.120.10">
    <property type="entry name" value="Jelly Rolls"/>
    <property type="match status" value="1"/>
</dbReference>
<dbReference type="Proteomes" id="UP000232693">
    <property type="component" value="Chromosome"/>
</dbReference>
<evidence type="ECO:0000259" key="4">
    <source>
        <dbReference type="PROSITE" id="PS50042"/>
    </source>
</evidence>
<keyword evidence="3" id="KW-0804">Transcription</keyword>
<accession>A0A2K9AZQ9</accession>
<dbReference type="SUPFAM" id="SSF51206">
    <property type="entry name" value="cAMP-binding domain-like"/>
    <property type="match status" value="1"/>
</dbReference>
<dbReference type="PANTHER" id="PTHR24567">
    <property type="entry name" value="CRP FAMILY TRANSCRIPTIONAL REGULATORY PROTEIN"/>
    <property type="match status" value="1"/>
</dbReference>
<dbReference type="PROSITE" id="PS51063">
    <property type="entry name" value="HTH_CRP_2"/>
    <property type="match status" value="1"/>
</dbReference>
<dbReference type="InterPro" id="IPR018490">
    <property type="entry name" value="cNMP-bd_dom_sf"/>
</dbReference>
<keyword evidence="7" id="KW-1185">Reference proteome</keyword>
<keyword evidence="1" id="KW-0805">Transcription regulation</keyword>
<dbReference type="GO" id="GO:0003677">
    <property type="term" value="F:DNA binding"/>
    <property type="evidence" value="ECO:0007669"/>
    <property type="project" value="UniProtKB-KW"/>
</dbReference>
<dbReference type="EMBL" id="CP025120">
    <property type="protein sequence ID" value="AUD78158.1"/>
    <property type="molecule type" value="Genomic_DNA"/>
</dbReference>
<dbReference type="PANTHER" id="PTHR24567:SF75">
    <property type="entry name" value="FUMARATE AND NITRATE REDUCTION REGULATORY PROTEIN"/>
    <property type="match status" value="1"/>
</dbReference>
<dbReference type="SMART" id="SM00419">
    <property type="entry name" value="HTH_CRP"/>
    <property type="match status" value="1"/>
</dbReference>
<dbReference type="AlphaFoldDB" id="A0A2K9AZQ9"/>
<feature type="domain" description="HTH crp-type" evidence="5">
    <location>
        <begin position="152"/>
        <end position="225"/>
    </location>
</feature>
<dbReference type="RefSeq" id="WP_106646038.1">
    <property type="nucleotide sequence ID" value="NZ_BMGO01000002.1"/>
</dbReference>
<dbReference type="PRINTS" id="PR00034">
    <property type="entry name" value="HTHCRP"/>
</dbReference>
<evidence type="ECO:0000256" key="2">
    <source>
        <dbReference type="ARBA" id="ARBA00023125"/>
    </source>
</evidence>
<dbReference type="NCBIfam" id="NF008365">
    <property type="entry name" value="PRK11161.1"/>
    <property type="match status" value="1"/>
</dbReference>
<dbReference type="KEGG" id="kpd:CW740_02455"/>
<evidence type="ECO:0000313" key="6">
    <source>
        <dbReference type="EMBL" id="AUD78158.1"/>
    </source>
</evidence>
<dbReference type="InterPro" id="IPR000595">
    <property type="entry name" value="cNMP-bd_dom"/>
</dbReference>
<gene>
    <name evidence="6" type="ORF">CW740_02455</name>
</gene>
<dbReference type="InterPro" id="IPR050397">
    <property type="entry name" value="Env_Response_Regulators"/>
</dbReference>
<evidence type="ECO:0000259" key="5">
    <source>
        <dbReference type="PROSITE" id="PS51063"/>
    </source>
</evidence>
<dbReference type="GO" id="GO:0003700">
    <property type="term" value="F:DNA-binding transcription factor activity"/>
    <property type="evidence" value="ECO:0007669"/>
    <property type="project" value="InterPro"/>
</dbReference>
<dbReference type="InterPro" id="IPR018335">
    <property type="entry name" value="Tscrpt_reg_HTH_Crp-type_CS"/>
</dbReference>
<sequence>MALPSIKCQSCSINQLCLPVMLAESEVEHLDSIIQRKKPLNKNEMLFRSGEEFQAIYAVRSGCIKSYTISESGEEQITGFHLAGEIIGLDAISSGKHPSMAKALETSMVCTIPYHKLEMLSGEIPGLRQQLVRVMSREIHDDQELMLLLNKKSADERLAAFLVNLSSRFGKRGLSRNCFNLVMTRGDIANYLGLAVETVSRLFTKLQQNGLIAIKDKEVTITDFNQLNVLAGSKCHH</sequence>
<dbReference type="CDD" id="cd00038">
    <property type="entry name" value="CAP_ED"/>
    <property type="match status" value="1"/>
</dbReference>
<dbReference type="InterPro" id="IPR014710">
    <property type="entry name" value="RmlC-like_jellyroll"/>
</dbReference>
<dbReference type="Gene3D" id="1.10.10.10">
    <property type="entry name" value="Winged helix-like DNA-binding domain superfamily/Winged helix DNA-binding domain"/>
    <property type="match status" value="1"/>
</dbReference>
<dbReference type="Pfam" id="PF00027">
    <property type="entry name" value="cNMP_binding"/>
    <property type="match status" value="1"/>
</dbReference>
<dbReference type="InterPro" id="IPR012318">
    <property type="entry name" value="HTH_CRP"/>
</dbReference>
<protein>
    <submittedName>
        <fullName evidence="6">Transcriptional regulator FNR</fullName>
    </submittedName>
</protein>
<evidence type="ECO:0000256" key="1">
    <source>
        <dbReference type="ARBA" id="ARBA00023015"/>
    </source>
</evidence>
<dbReference type="GO" id="GO:0005829">
    <property type="term" value="C:cytosol"/>
    <property type="evidence" value="ECO:0007669"/>
    <property type="project" value="TreeGrafter"/>
</dbReference>
<organism evidence="6 7">
    <name type="scientific">Kangiella profundi</name>
    <dbReference type="NCBI Taxonomy" id="1561924"/>
    <lineage>
        <taxon>Bacteria</taxon>
        <taxon>Pseudomonadati</taxon>
        <taxon>Pseudomonadota</taxon>
        <taxon>Gammaproteobacteria</taxon>
        <taxon>Kangiellales</taxon>
        <taxon>Kangiellaceae</taxon>
        <taxon>Kangiella</taxon>
    </lineage>
</organism>